<dbReference type="Proteomes" id="UP000199331">
    <property type="component" value="Unassembled WGS sequence"/>
</dbReference>
<protein>
    <submittedName>
        <fullName evidence="3">Ribonuclease T2</fullName>
    </submittedName>
</protein>
<dbReference type="RefSeq" id="WP_342741966.1">
    <property type="nucleotide sequence ID" value="NZ_FOWZ01000001.1"/>
</dbReference>
<comment type="similarity">
    <text evidence="1 2">Belongs to the RNase T2 family.</text>
</comment>
<keyword evidence="4" id="KW-1185">Reference proteome</keyword>
<reference evidence="4" key="1">
    <citation type="submission" date="2016-10" db="EMBL/GenBank/DDBJ databases">
        <authorList>
            <person name="Varghese N."/>
            <person name="Submissions S."/>
        </authorList>
    </citation>
    <scope>NUCLEOTIDE SEQUENCE [LARGE SCALE GENOMIC DNA]</scope>
    <source>
        <strain evidence="4">CGMCC 1.7715</strain>
    </source>
</reference>
<dbReference type="SUPFAM" id="SSF55895">
    <property type="entry name" value="Ribonuclease Rh-like"/>
    <property type="match status" value="1"/>
</dbReference>
<dbReference type="Gene3D" id="3.90.730.10">
    <property type="entry name" value="Ribonuclease T2-like"/>
    <property type="match status" value="1"/>
</dbReference>
<evidence type="ECO:0000256" key="2">
    <source>
        <dbReference type="RuleBase" id="RU004328"/>
    </source>
</evidence>
<dbReference type="PANTHER" id="PTHR11240:SF22">
    <property type="entry name" value="RIBONUCLEASE T2"/>
    <property type="match status" value="1"/>
</dbReference>
<dbReference type="GO" id="GO:0003723">
    <property type="term" value="F:RNA binding"/>
    <property type="evidence" value="ECO:0007669"/>
    <property type="project" value="InterPro"/>
</dbReference>
<name>A0A1I5KRZ2_9SPHN</name>
<dbReference type="EMBL" id="FOWZ01000001">
    <property type="protein sequence ID" value="SFO87702.1"/>
    <property type="molecule type" value="Genomic_DNA"/>
</dbReference>
<sequence>MPSISSLLPKRRPGSRRSEARAIRAGLIAASVIASLGFASVAQAQAYQCRLPANVQTPQLRDEGRARNLPVTGYTLALSWSPEFCRFREDDRRHARQCSGRQGRFGFTVHGLWPNSGRTWPQWCARTPVSADVLRPNLCMSPDASLLARQWQKHGSCMTRRPATYFKVTRILYDGLRWPDFVRISREDDLTAGTIRTRFADANPGWFPEAVGVHLDRKGWLEELRLCYDRRFMPEACDAQRFGAKDKQAAKIWRGL</sequence>
<dbReference type="Pfam" id="PF00445">
    <property type="entry name" value="Ribonuclease_T2"/>
    <property type="match status" value="1"/>
</dbReference>
<dbReference type="InterPro" id="IPR018188">
    <property type="entry name" value="RNase_T2_His_AS_1"/>
</dbReference>
<dbReference type="InterPro" id="IPR001568">
    <property type="entry name" value="RNase_T2-like"/>
</dbReference>
<accession>A0A1I5KRZ2</accession>
<dbReference type="GO" id="GO:0006401">
    <property type="term" value="P:RNA catabolic process"/>
    <property type="evidence" value="ECO:0007669"/>
    <property type="project" value="UniProtKB-ARBA"/>
</dbReference>
<dbReference type="PROSITE" id="PS00530">
    <property type="entry name" value="RNASE_T2_1"/>
    <property type="match status" value="1"/>
</dbReference>
<proteinExistence type="inferred from homology"/>
<dbReference type="PANTHER" id="PTHR11240">
    <property type="entry name" value="RIBONUCLEASE T2"/>
    <property type="match status" value="1"/>
</dbReference>
<organism evidence="3 4">
    <name type="scientific">Qipengyuania nanhaisediminis</name>
    <dbReference type="NCBI Taxonomy" id="604088"/>
    <lineage>
        <taxon>Bacteria</taxon>
        <taxon>Pseudomonadati</taxon>
        <taxon>Pseudomonadota</taxon>
        <taxon>Alphaproteobacteria</taxon>
        <taxon>Sphingomonadales</taxon>
        <taxon>Erythrobacteraceae</taxon>
        <taxon>Qipengyuania</taxon>
    </lineage>
</organism>
<dbReference type="AlphaFoldDB" id="A0A1I5KRZ2"/>
<dbReference type="STRING" id="604088.SAMN04488060_0481"/>
<gene>
    <name evidence="3" type="ORF">SAMN04488060_0481</name>
</gene>
<evidence type="ECO:0000313" key="4">
    <source>
        <dbReference type="Proteomes" id="UP000199331"/>
    </source>
</evidence>
<evidence type="ECO:0000313" key="3">
    <source>
        <dbReference type="EMBL" id="SFO87702.1"/>
    </source>
</evidence>
<evidence type="ECO:0000256" key="1">
    <source>
        <dbReference type="ARBA" id="ARBA00007469"/>
    </source>
</evidence>
<dbReference type="GO" id="GO:0033897">
    <property type="term" value="F:ribonuclease T2 activity"/>
    <property type="evidence" value="ECO:0007669"/>
    <property type="project" value="InterPro"/>
</dbReference>
<dbReference type="InterPro" id="IPR036430">
    <property type="entry name" value="RNase_T2-like_sf"/>
</dbReference>